<accession>A0A4P9W361</accession>
<evidence type="ECO:0000313" key="1">
    <source>
        <dbReference type="EMBL" id="RKO85653.1"/>
    </source>
</evidence>
<evidence type="ECO:0000313" key="2">
    <source>
        <dbReference type="Proteomes" id="UP000269721"/>
    </source>
</evidence>
<protein>
    <submittedName>
        <fullName evidence="1">Mitochondrial PGP phosphatase-domain-containing protein</fullName>
    </submittedName>
</protein>
<dbReference type="SUPFAM" id="SSF56784">
    <property type="entry name" value="HAD-like"/>
    <property type="match status" value="1"/>
</dbReference>
<dbReference type="AlphaFoldDB" id="A0A4P9W361"/>
<dbReference type="InterPro" id="IPR010021">
    <property type="entry name" value="PGPP1/Gep4"/>
</dbReference>
<proteinExistence type="predicted"/>
<sequence length="215" mass="23268">MVQSFNLPGILAFAKVLANPSLAVPHIIVQDVRCIDFAALKAAGISAIVFDKDNTLTAPYKDSVHPPFEEAWAECRRFFTADRLAVVSNSAGTPDDAGGVKAAAVEKALGVSVLRHEEKKPAGGHHASTHFRVPPTSIAVVGDRLLTDIVYGNLNGMLTIFASRVVTEDGDNPFAKVMRRFEWQLLARLKSWNVSATIHPAMGRIDRTSWPPGSL</sequence>
<dbReference type="PANTHER" id="PTHR19288">
    <property type="entry name" value="4-NITROPHENYLPHOSPHATASE-RELATED"/>
    <property type="match status" value="1"/>
</dbReference>
<dbReference type="InterPro" id="IPR023214">
    <property type="entry name" value="HAD_sf"/>
</dbReference>
<dbReference type="Proteomes" id="UP000269721">
    <property type="component" value="Unassembled WGS sequence"/>
</dbReference>
<dbReference type="NCBIfam" id="TIGR01668">
    <property type="entry name" value="YqeG_hyp_ppase"/>
    <property type="match status" value="1"/>
</dbReference>
<name>A0A4P9W361_9FUNG</name>
<dbReference type="Pfam" id="PF09419">
    <property type="entry name" value="PGP_phosphatase"/>
    <property type="match status" value="1"/>
</dbReference>
<dbReference type="Gene3D" id="3.40.50.1000">
    <property type="entry name" value="HAD superfamily/HAD-like"/>
    <property type="match status" value="1"/>
</dbReference>
<dbReference type="InterPro" id="IPR036412">
    <property type="entry name" value="HAD-like_sf"/>
</dbReference>
<keyword evidence="2" id="KW-1185">Reference proteome</keyword>
<dbReference type="EMBL" id="KZ998879">
    <property type="protein sequence ID" value="RKO85653.1"/>
    <property type="molecule type" value="Genomic_DNA"/>
</dbReference>
<organism evidence="1 2">
    <name type="scientific">Blyttiomyces helicus</name>
    <dbReference type="NCBI Taxonomy" id="388810"/>
    <lineage>
        <taxon>Eukaryota</taxon>
        <taxon>Fungi</taxon>
        <taxon>Fungi incertae sedis</taxon>
        <taxon>Chytridiomycota</taxon>
        <taxon>Chytridiomycota incertae sedis</taxon>
        <taxon>Chytridiomycetes</taxon>
        <taxon>Chytridiomycetes incertae sedis</taxon>
        <taxon>Blyttiomyces</taxon>
    </lineage>
</organism>
<dbReference type="InterPro" id="IPR027706">
    <property type="entry name" value="PGP_Pase"/>
</dbReference>
<gene>
    <name evidence="1" type="ORF">BDK51DRAFT_32241</name>
</gene>
<reference evidence="2" key="1">
    <citation type="journal article" date="2018" name="Nat. Microbiol.">
        <title>Leveraging single-cell genomics to expand the fungal tree of life.</title>
        <authorList>
            <person name="Ahrendt S.R."/>
            <person name="Quandt C.A."/>
            <person name="Ciobanu D."/>
            <person name="Clum A."/>
            <person name="Salamov A."/>
            <person name="Andreopoulos B."/>
            <person name="Cheng J.F."/>
            <person name="Woyke T."/>
            <person name="Pelin A."/>
            <person name="Henrissat B."/>
            <person name="Reynolds N.K."/>
            <person name="Benny G.L."/>
            <person name="Smith M.E."/>
            <person name="James T.Y."/>
            <person name="Grigoriev I.V."/>
        </authorList>
    </citation>
    <scope>NUCLEOTIDE SEQUENCE [LARGE SCALE GENOMIC DNA]</scope>
</reference>
<dbReference type="GO" id="GO:0008962">
    <property type="term" value="F:phosphatidylglycerophosphatase activity"/>
    <property type="evidence" value="ECO:0007669"/>
    <property type="project" value="InterPro"/>
</dbReference>
<dbReference type="OrthoDB" id="198652at2759"/>
<dbReference type="GO" id="GO:0005737">
    <property type="term" value="C:cytoplasm"/>
    <property type="evidence" value="ECO:0007669"/>
    <property type="project" value="TreeGrafter"/>
</dbReference>
<dbReference type="PANTHER" id="PTHR19288:SF25">
    <property type="entry name" value="PHOSPHATIDYLGLYCEROPHOSPHATASE GEP4, MITOCHONDRIAL"/>
    <property type="match status" value="1"/>
</dbReference>